<proteinExistence type="predicted"/>
<feature type="domain" description="Bacteriophage CI repressor C-terminal" evidence="2">
    <location>
        <begin position="180"/>
        <end position="277"/>
    </location>
</feature>
<comment type="caution">
    <text evidence="3">The sequence shown here is derived from an EMBL/GenBank/DDBJ whole genome shotgun (WGS) entry which is preliminary data.</text>
</comment>
<feature type="domain" description="Bacteriophage CI repressor N-terminal" evidence="1">
    <location>
        <begin position="103"/>
        <end position="166"/>
    </location>
</feature>
<evidence type="ECO:0000259" key="2">
    <source>
        <dbReference type="Pfam" id="PF16452"/>
    </source>
</evidence>
<dbReference type="EMBL" id="FOKO01000004">
    <property type="protein sequence ID" value="SFC73324.1"/>
    <property type="molecule type" value="Genomic_DNA"/>
</dbReference>
<gene>
    <name evidence="3" type="ORF">SAMN05216286_3017</name>
</gene>
<dbReference type="InterPro" id="IPR010744">
    <property type="entry name" value="Phage_CI_N"/>
</dbReference>
<evidence type="ECO:0000313" key="4">
    <source>
        <dbReference type="Proteomes" id="UP000182314"/>
    </source>
</evidence>
<organism evidence="3 4">
    <name type="scientific">Kosakonia oryzae</name>
    <dbReference type="NCBI Taxonomy" id="497725"/>
    <lineage>
        <taxon>Bacteria</taxon>
        <taxon>Pseudomonadati</taxon>
        <taxon>Pseudomonadota</taxon>
        <taxon>Gammaproteobacteria</taxon>
        <taxon>Enterobacterales</taxon>
        <taxon>Enterobacteriaceae</taxon>
        <taxon>Kosakonia</taxon>
    </lineage>
</organism>
<dbReference type="GO" id="GO:0045892">
    <property type="term" value="P:negative regulation of DNA-templated transcription"/>
    <property type="evidence" value="ECO:0007669"/>
    <property type="project" value="InterPro"/>
</dbReference>
<dbReference type="InterPro" id="IPR010982">
    <property type="entry name" value="Lambda_DNA-bd_dom_sf"/>
</dbReference>
<dbReference type="Gene3D" id="1.10.260.40">
    <property type="entry name" value="lambda repressor-like DNA-binding domains"/>
    <property type="match status" value="2"/>
</dbReference>
<dbReference type="GO" id="GO:0003677">
    <property type="term" value="F:DNA binding"/>
    <property type="evidence" value="ECO:0007669"/>
    <property type="project" value="InterPro"/>
</dbReference>
<protein>
    <submittedName>
        <fullName evidence="3">Bacteriophage CI repressor helix-turn-helix domain-containing protein</fullName>
    </submittedName>
</protein>
<dbReference type="Proteomes" id="UP000182314">
    <property type="component" value="Unassembled WGS sequence"/>
</dbReference>
<dbReference type="Pfam" id="PF07022">
    <property type="entry name" value="Phage_CI_repr"/>
    <property type="match status" value="2"/>
</dbReference>
<dbReference type="Gene3D" id="2.10.109.10">
    <property type="entry name" value="Umud Fragment, subunit A"/>
    <property type="match status" value="1"/>
</dbReference>
<evidence type="ECO:0000313" key="3">
    <source>
        <dbReference type="EMBL" id="SFC73324.1"/>
    </source>
</evidence>
<dbReference type="InterPro" id="IPR032499">
    <property type="entry name" value="Phage_CI_C"/>
</dbReference>
<accession>A0AA94KQN8</accession>
<dbReference type="AlphaFoldDB" id="A0AA94KQN8"/>
<dbReference type="Pfam" id="PF16452">
    <property type="entry name" value="Phage_CI_C"/>
    <property type="match status" value="1"/>
</dbReference>
<sequence>MLVNMSDNKMSVQDVIERIAASYSVSSQKALAEALDVPANNISSWIQRDSVPYKAVVKCALDTGADLHWLVNGEFANAKLADKPLPKGKALYDEILSTGGRPVLRRILDAYGFQMQKDLGDLLDISSGTISTWVRREFFPGDVVVTCALDTGVSLNWLATGKGEMYPAPAPVASNDAVLSIPKFRLESGELKEAGVWALDRSLAPSSTEGLNFIEGLNAAWLVDTSAQKIGNGRWFISIDDALDVFDVVRLPGGKVRLTNNAVDFECGVAEIAPFGVVVFTLEKHV</sequence>
<name>A0AA94KQN8_9ENTR</name>
<evidence type="ECO:0000259" key="1">
    <source>
        <dbReference type="Pfam" id="PF07022"/>
    </source>
</evidence>
<dbReference type="GO" id="GO:0051259">
    <property type="term" value="P:protein complex oligomerization"/>
    <property type="evidence" value="ECO:0007669"/>
    <property type="project" value="InterPro"/>
</dbReference>
<reference evidence="3 4" key="1">
    <citation type="submission" date="2016-10" db="EMBL/GenBank/DDBJ databases">
        <authorList>
            <person name="Varghese N."/>
            <person name="Submissions S."/>
        </authorList>
    </citation>
    <scope>NUCLEOTIDE SEQUENCE [LARGE SCALE GENOMIC DNA]</scope>
    <source>
        <strain evidence="3 4">CGMCC 1.7012</strain>
    </source>
</reference>
<feature type="domain" description="Bacteriophage CI repressor N-terminal" evidence="1">
    <location>
        <begin position="14"/>
        <end position="74"/>
    </location>
</feature>